<keyword evidence="2" id="KW-0812">Transmembrane</keyword>
<gene>
    <name evidence="3" type="ORF">GCM10009760_11030</name>
</gene>
<evidence type="ECO:0000256" key="1">
    <source>
        <dbReference type="SAM" id="MobiDB-lite"/>
    </source>
</evidence>
<reference evidence="4" key="1">
    <citation type="journal article" date="2019" name="Int. J. Syst. Evol. Microbiol.">
        <title>The Global Catalogue of Microorganisms (GCM) 10K type strain sequencing project: providing services to taxonomists for standard genome sequencing and annotation.</title>
        <authorList>
            <consortium name="The Broad Institute Genomics Platform"/>
            <consortium name="The Broad Institute Genome Sequencing Center for Infectious Disease"/>
            <person name="Wu L."/>
            <person name="Ma J."/>
        </authorList>
    </citation>
    <scope>NUCLEOTIDE SEQUENCE [LARGE SCALE GENOMIC DNA]</scope>
    <source>
        <strain evidence="4">JCM 14560</strain>
    </source>
</reference>
<keyword evidence="2" id="KW-0472">Membrane</keyword>
<dbReference type="EMBL" id="BAAANT010000004">
    <property type="protein sequence ID" value="GAA2134104.1"/>
    <property type="molecule type" value="Genomic_DNA"/>
</dbReference>
<organism evidence="3 4">
    <name type="scientific">Kitasatospora kazusensis</name>
    <dbReference type="NCBI Taxonomy" id="407974"/>
    <lineage>
        <taxon>Bacteria</taxon>
        <taxon>Bacillati</taxon>
        <taxon>Actinomycetota</taxon>
        <taxon>Actinomycetes</taxon>
        <taxon>Kitasatosporales</taxon>
        <taxon>Streptomycetaceae</taxon>
        <taxon>Kitasatospora</taxon>
    </lineage>
</organism>
<protein>
    <submittedName>
        <fullName evidence="3">Membrane protein</fullName>
    </submittedName>
</protein>
<feature type="region of interest" description="Disordered" evidence="1">
    <location>
        <begin position="219"/>
        <end position="278"/>
    </location>
</feature>
<proteinExistence type="predicted"/>
<dbReference type="RefSeq" id="WP_344461314.1">
    <property type="nucleotide sequence ID" value="NZ_BAAANT010000004.1"/>
</dbReference>
<feature type="transmembrane region" description="Helical" evidence="2">
    <location>
        <begin position="103"/>
        <end position="129"/>
    </location>
</feature>
<evidence type="ECO:0000313" key="4">
    <source>
        <dbReference type="Proteomes" id="UP001422759"/>
    </source>
</evidence>
<name>A0ABP5KQE6_9ACTN</name>
<evidence type="ECO:0000256" key="2">
    <source>
        <dbReference type="SAM" id="Phobius"/>
    </source>
</evidence>
<evidence type="ECO:0000313" key="3">
    <source>
        <dbReference type="EMBL" id="GAA2134104.1"/>
    </source>
</evidence>
<feature type="transmembrane region" description="Helical" evidence="2">
    <location>
        <begin position="141"/>
        <end position="166"/>
    </location>
</feature>
<accession>A0ABP5KQE6</accession>
<keyword evidence="2" id="KW-1133">Transmembrane helix</keyword>
<dbReference type="Proteomes" id="UP001422759">
    <property type="component" value="Unassembled WGS sequence"/>
</dbReference>
<keyword evidence="4" id="KW-1185">Reference proteome</keyword>
<comment type="caution">
    <text evidence="3">The sequence shown here is derived from an EMBL/GenBank/DDBJ whole genome shotgun (WGS) entry which is preliminary data.</text>
</comment>
<sequence length="278" mass="28730">MTNTPHLPAEDRPDYERALDEALRDRSILDALRASGPHLNAEQLHTKALLAADEIAAAAAAEYEHYAGLRAALRPADPAGPAGPPGSAGGLSARLRSEEGAGFFPVLTALTPILAWAAAAVLLLIGYLLRAGSPALALGKALVTAGWVLVGVGAAALVVGIVGLLLTALRDGSATPYGQDPQLRADLAEARRAWLTALRERAILPYLYANLESAPAHAPVPGARPNPPDFTSPGYSPAHFSSPGFTSPGGDDPVHGHRTAEFSSPGYSPPDFTGPDEV</sequence>